<keyword evidence="1" id="KW-0472">Membrane</keyword>
<accession>A8P2S7</accession>
<dbReference type="PANTHER" id="PTHR21329">
    <property type="entry name" value="PHOSPHATIDYLINOSITOL N-ACETYLGLUCOSAMINYLTRANSFERASE SUBUNIT Q-RELATED"/>
    <property type="match status" value="1"/>
</dbReference>
<proteinExistence type="predicted"/>
<dbReference type="VEuPathDB" id="FungiDB:CC1G_12486"/>
<keyword evidence="2" id="KW-0808">Transferase</keyword>
<dbReference type="InParanoid" id="A8P2S7"/>
<dbReference type="GeneID" id="6014978"/>
<keyword evidence="3" id="KW-1185">Reference proteome</keyword>
<dbReference type="Pfam" id="PF05024">
    <property type="entry name" value="Gpi1"/>
    <property type="match status" value="1"/>
</dbReference>
<dbReference type="GO" id="GO:0005783">
    <property type="term" value="C:endoplasmic reticulum"/>
    <property type="evidence" value="ECO:0007669"/>
    <property type="project" value="TreeGrafter"/>
</dbReference>
<comment type="caution">
    <text evidence="2">The sequence shown here is derived from an EMBL/GenBank/DDBJ whole genome shotgun (WGS) entry which is preliminary data.</text>
</comment>
<dbReference type="EMBL" id="AACS02000013">
    <property type="protein sequence ID" value="EAU83419.2"/>
    <property type="molecule type" value="Genomic_DNA"/>
</dbReference>
<dbReference type="GO" id="GO:0016757">
    <property type="term" value="F:glycosyltransferase activity"/>
    <property type="evidence" value="ECO:0007669"/>
    <property type="project" value="UniProtKB-KW"/>
</dbReference>
<dbReference type="eggNOG" id="KOG1183">
    <property type="taxonomic scope" value="Eukaryota"/>
</dbReference>
<reference evidence="2 3" key="1">
    <citation type="journal article" date="2010" name="Proc. Natl. Acad. Sci. U.S.A.">
        <title>Insights into evolution of multicellular fungi from the assembled chromosomes of the mushroom Coprinopsis cinerea (Coprinus cinereus).</title>
        <authorList>
            <person name="Stajich J.E."/>
            <person name="Wilke S.K."/>
            <person name="Ahren D."/>
            <person name="Au C.H."/>
            <person name="Birren B.W."/>
            <person name="Borodovsky M."/>
            <person name="Burns C."/>
            <person name="Canback B."/>
            <person name="Casselton L.A."/>
            <person name="Cheng C.K."/>
            <person name="Deng J."/>
            <person name="Dietrich F.S."/>
            <person name="Fargo D.C."/>
            <person name="Farman M.L."/>
            <person name="Gathman A.C."/>
            <person name="Goldberg J."/>
            <person name="Guigo R."/>
            <person name="Hoegger P.J."/>
            <person name="Hooker J.B."/>
            <person name="Huggins A."/>
            <person name="James T.Y."/>
            <person name="Kamada T."/>
            <person name="Kilaru S."/>
            <person name="Kodira C."/>
            <person name="Kues U."/>
            <person name="Kupfer D."/>
            <person name="Kwan H.S."/>
            <person name="Lomsadze A."/>
            <person name="Li W."/>
            <person name="Lilly W.W."/>
            <person name="Ma L.J."/>
            <person name="Mackey A.J."/>
            <person name="Manning G."/>
            <person name="Martin F."/>
            <person name="Muraguchi H."/>
            <person name="Natvig D.O."/>
            <person name="Palmerini H."/>
            <person name="Ramesh M.A."/>
            <person name="Rehmeyer C.J."/>
            <person name="Roe B.A."/>
            <person name="Shenoy N."/>
            <person name="Stanke M."/>
            <person name="Ter-Hovhannisyan V."/>
            <person name="Tunlid A."/>
            <person name="Velagapudi R."/>
            <person name="Vision T.J."/>
            <person name="Zeng Q."/>
            <person name="Zolan M.E."/>
            <person name="Pukkila P.J."/>
        </authorList>
    </citation>
    <scope>NUCLEOTIDE SEQUENCE [LARGE SCALE GENOMIC DNA]</scope>
    <source>
        <strain evidence="3">Okayama-7 / 130 / ATCC MYA-4618 / FGSC 9003</strain>
    </source>
</reference>
<evidence type="ECO:0000313" key="3">
    <source>
        <dbReference type="Proteomes" id="UP000001861"/>
    </source>
</evidence>
<organism evidence="2 3">
    <name type="scientific">Coprinopsis cinerea (strain Okayama-7 / 130 / ATCC MYA-4618 / FGSC 9003)</name>
    <name type="common">Inky cap fungus</name>
    <name type="synonym">Hormographiella aspergillata</name>
    <dbReference type="NCBI Taxonomy" id="240176"/>
    <lineage>
        <taxon>Eukaryota</taxon>
        <taxon>Fungi</taxon>
        <taxon>Dikarya</taxon>
        <taxon>Basidiomycota</taxon>
        <taxon>Agaricomycotina</taxon>
        <taxon>Agaricomycetes</taxon>
        <taxon>Agaricomycetidae</taxon>
        <taxon>Agaricales</taxon>
        <taxon>Agaricineae</taxon>
        <taxon>Psathyrellaceae</taxon>
        <taxon>Coprinopsis</taxon>
    </lineage>
</organism>
<keyword evidence="2" id="KW-0328">Glycosyltransferase</keyword>
<dbReference type="KEGG" id="cci:CC1G_12486"/>
<dbReference type="GO" id="GO:0016020">
    <property type="term" value="C:membrane"/>
    <property type="evidence" value="ECO:0007669"/>
    <property type="project" value="InterPro"/>
</dbReference>
<feature type="transmembrane region" description="Helical" evidence="1">
    <location>
        <begin position="379"/>
        <end position="401"/>
    </location>
</feature>
<dbReference type="Proteomes" id="UP000001861">
    <property type="component" value="Unassembled WGS sequence"/>
</dbReference>
<keyword evidence="1" id="KW-1133">Transmembrane helix</keyword>
<feature type="transmembrane region" description="Helical" evidence="1">
    <location>
        <begin position="407"/>
        <end position="428"/>
    </location>
</feature>
<dbReference type="OrthoDB" id="70250at2759"/>
<dbReference type="RefSeq" id="XP_001838394.2">
    <property type="nucleotide sequence ID" value="XM_001838342.2"/>
</dbReference>
<evidence type="ECO:0000313" key="2">
    <source>
        <dbReference type="EMBL" id="EAU83419.2"/>
    </source>
</evidence>
<sequence length="461" mass="52043">MTLADTTTTVFWPLDERRQGIPYGWATPARICVAGVLDDNVSLEDAQERLNRVCGAPDGCKPTLLPDLDVSATHRIFYHRYPCQTLRYYELANAVHKPTAGFDYSLVEQFNQAHQVQSIVNGKSVRLNKPTAAFLLNFAATVIRPVVGLSRYARLPLPLHLLPHSAIAQQVKVRGKQAEVFLENIDALSVVHQDARISKYAKRYTSFFNDIWLLLNDYTIGFAFGALLCDNHQKLAASLASYIQLLCLSCVEESLIWLDSWPGGLKLNTDLSKFYSKMFISIVQLWGDLLVHHILPHTSSLVLLCGYASIFGGFTFSLALIIDALGFFITPHLTVCYILSRLVYSIVKDALGGLWAVFRGKRYNVLRNRMDTWDFDIDQLVFGTMLFTLLVFLFPTILAYYSLFAVIQLALLMLQAVVETLLAFMNHFPLFKLMLKVKDPARLPASVYFLITKDSIIVQTR</sequence>
<dbReference type="OMA" id="IICENHE"/>
<feature type="transmembrane region" description="Helical" evidence="1">
    <location>
        <begin position="302"/>
        <end position="329"/>
    </location>
</feature>
<name>A8P2S7_COPC7</name>
<dbReference type="HOGENOM" id="CLU_007914_0_1_1"/>
<dbReference type="GO" id="GO:0006506">
    <property type="term" value="P:GPI anchor biosynthetic process"/>
    <property type="evidence" value="ECO:0007669"/>
    <property type="project" value="InterPro"/>
</dbReference>
<dbReference type="InterPro" id="IPR007720">
    <property type="entry name" value="PigQ/GPI1"/>
</dbReference>
<evidence type="ECO:0000256" key="1">
    <source>
        <dbReference type="SAM" id="Phobius"/>
    </source>
</evidence>
<protein>
    <submittedName>
        <fullName evidence="2">Phosphatidylinositol N-acetylglucosaminyltransferase subunit GPI1</fullName>
    </submittedName>
</protein>
<dbReference type="PANTHER" id="PTHR21329:SF3">
    <property type="entry name" value="PHOSPHATIDYLINOSITOL N-ACETYLGLUCOSAMINYLTRANSFERASE SUBUNIT Q"/>
    <property type="match status" value="1"/>
</dbReference>
<gene>
    <name evidence="2" type="ORF">CC1G_12486</name>
</gene>
<keyword evidence="1" id="KW-0812">Transmembrane</keyword>
<dbReference type="STRING" id="240176.A8P2S7"/>
<dbReference type="AlphaFoldDB" id="A8P2S7"/>
<feature type="transmembrane region" description="Helical" evidence="1">
    <location>
        <begin position="341"/>
        <end position="358"/>
    </location>
</feature>